<feature type="region of interest" description="Disordered" evidence="1">
    <location>
        <begin position="80"/>
        <end position="112"/>
    </location>
</feature>
<evidence type="ECO:0000313" key="3">
    <source>
        <dbReference type="Proteomes" id="UP000078492"/>
    </source>
</evidence>
<accession>A0A195DIW9</accession>
<proteinExistence type="predicted"/>
<organism evidence="2 3">
    <name type="scientific">Trachymyrmex cornetzi</name>
    <dbReference type="NCBI Taxonomy" id="471704"/>
    <lineage>
        <taxon>Eukaryota</taxon>
        <taxon>Metazoa</taxon>
        <taxon>Ecdysozoa</taxon>
        <taxon>Arthropoda</taxon>
        <taxon>Hexapoda</taxon>
        <taxon>Insecta</taxon>
        <taxon>Pterygota</taxon>
        <taxon>Neoptera</taxon>
        <taxon>Endopterygota</taxon>
        <taxon>Hymenoptera</taxon>
        <taxon>Apocrita</taxon>
        <taxon>Aculeata</taxon>
        <taxon>Formicoidea</taxon>
        <taxon>Formicidae</taxon>
        <taxon>Myrmicinae</taxon>
        <taxon>Trachymyrmex</taxon>
    </lineage>
</organism>
<name>A0A195DIW9_9HYME</name>
<dbReference type="EMBL" id="KQ980804">
    <property type="protein sequence ID" value="KYN12767.1"/>
    <property type="molecule type" value="Genomic_DNA"/>
</dbReference>
<sequence>MLQTLSGTVQCFVARSAYWITMNPLTTRRKALKVVLRPLPLSTTNCEKVSPHYITRREESSELQEDLLPFYSNLITEAKENHTRSAQPSSSPAVNPLQQSRRDKRKQQTDSMVSFKTAALRAKVNYAGTGCKQARRNRDMENRAWRTESREPSISERDTVCHCHYATEVLRLLEKWHSQQNVILDAALSCTIRYIYVKIRDTKYLNYFNVNIDRRRFDTDQTDEKEMKYIRLYWDEISNEKILGQHSLQDYVAPTIEVSSRLVSSRCKCTRYVTHARQ</sequence>
<evidence type="ECO:0000256" key="1">
    <source>
        <dbReference type="SAM" id="MobiDB-lite"/>
    </source>
</evidence>
<evidence type="ECO:0000313" key="2">
    <source>
        <dbReference type="EMBL" id="KYN12767.1"/>
    </source>
</evidence>
<feature type="compositionally biased region" description="Polar residues" evidence="1">
    <location>
        <begin position="84"/>
        <end position="99"/>
    </location>
</feature>
<gene>
    <name evidence="2" type="ORF">ALC57_15045</name>
</gene>
<dbReference type="Proteomes" id="UP000078492">
    <property type="component" value="Unassembled WGS sequence"/>
</dbReference>
<protein>
    <submittedName>
        <fullName evidence="2">Uncharacterized protein</fullName>
    </submittedName>
</protein>
<dbReference type="AlphaFoldDB" id="A0A195DIW9"/>
<reference evidence="2 3" key="1">
    <citation type="submission" date="2015-09" db="EMBL/GenBank/DDBJ databases">
        <title>Trachymyrmex cornetzi WGS genome.</title>
        <authorList>
            <person name="Nygaard S."/>
            <person name="Hu H."/>
            <person name="Boomsma J."/>
            <person name="Zhang G."/>
        </authorList>
    </citation>
    <scope>NUCLEOTIDE SEQUENCE [LARGE SCALE GENOMIC DNA]</scope>
    <source>
        <strain evidence="2">Tcor2-1</strain>
        <tissue evidence="2">Whole body</tissue>
    </source>
</reference>
<keyword evidence="3" id="KW-1185">Reference proteome</keyword>